<keyword evidence="2" id="KW-1185">Reference proteome</keyword>
<reference evidence="1 2" key="1">
    <citation type="submission" date="2017-11" db="EMBL/GenBank/DDBJ databases">
        <title>Complete genome sequence of Streptomyces lavendulae subsp. lavendulae CCM 3239 (formerly 'Streptomyces aureofaciens CCM 3239'), the producer of the angucycline-type antibiotic auricin.</title>
        <authorList>
            <person name="Busche T."/>
            <person name="Novakova R."/>
            <person name="Al'Dilaimi A."/>
            <person name="Homerova D."/>
            <person name="Feckova L."/>
            <person name="Rezuchova B."/>
            <person name="Mingyar E."/>
            <person name="Csolleiova D."/>
            <person name="Bekeova C."/>
            <person name="Winkler A."/>
            <person name="Sevcikova B."/>
            <person name="Kalinowski J."/>
            <person name="Kormanec J."/>
            <person name="Ruckert C."/>
        </authorList>
    </citation>
    <scope>NUCLEOTIDE SEQUENCE [LARGE SCALE GENOMIC DNA]</scope>
    <source>
        <strain evidence="1 2">CCM 3239</strain>
    </source>
</reference>
<dbReference type="AlphaFoldDB" id="A0A2K8PN18"/>
<proteinExistence type="predicted"/>
<name>A0A2K8PN18_STRLA</name>
<dbReference type="Proteomes" id="UP000231791">
    <property type="component" value="Chromosome"/>
</dbReference>
<dbReference type="EMBL" id="CP024985">
    <property type="protein sequence ID" value="ATZ28136.1"/>
    <property type="molecule type" value="Genomic_DNA"/>
</dbReference>
<dbReference type="RefSeq" id="WP_244225255.1">
    <property type="nucleotide sequence ID" value="NZ_CP024985.1"/>
</dbReference>
<sequence>MAENAVETVAGGTGGAGTGDATGRLPAVLADEMTRELRRWRVATFNYGVTYYLSRILLIAASAIVAADQNLGGGKAASLIAWVPMLALVVAVLTAVDTWLKPQQKWRGFMESRDALADLMIQAGDGMAPREVREKFLELRKQHRERNVF</sequence>
<protein>
    <submittedName>
        <fullName evidence="1">Uncharacterized protein</fullName>
    </submittedName>
</protein>
<dbReference type="KEGG" id="slx:SLAV_31820"/>
<accession>A0A2K8PN18</accession>
<evidence type="ECO:0000313" key="1">
    <source>
        <dbReference type="EMBL" id="ATZ28136.1"/>
    </source>
</evidence>
<evidence type="ECO:0000313" key="2">
    <source>
        <dbReference type="Proteomes" id="UP000231791"/>
    </source>
</evidence>
<organism evidence="1 2">
    <name type="scientific">Streptomyces lavendulae subsp. lavendulae</name>
    <dbReference type="NCBI Taxonomy" id="58340"/>
    <lineage>
        <taxon>Bacteria</taxon>
        <taxon>Bacillati</taxon>
        <taxon>Actinomycetota</taxon>
        <taxon>Actinomycetes</taxon>
        <taxon>Kitasatosporales</taxon>
        <taxon>Streptomycetaceae</taxon>
        <taxon>Streptomyces</taxon>
    </lineage>
</organism>
<gene>
    <name evidence="1" type="ORF">SLAV_31820</name>
</gene>
<dbReference type="GeneID" id="49387351"/>